<keyword evidence="2" id="KW-1185">Reference proteome</keyword>
<reference evidence="2" key="1">
    <citation type="journal article" date="2019" name="Int. J. Syst. Evol. Microbiol.">
        <title>The Global Catalogue of Microorganisms (GCM) 10K type strain sequencing project: providing services to taxonomists for standard genome sequencing and annotation.</title>
        <authorList>
            <consortium name="The Broad Institute Genomics Platform"/>
            <consortium name="The Broad Institute Genome Sequencing Center for Infectious Disease"/>
            <person name="Wu L."/>
            <person name="Ma J."/>
        </authorList>
    </citation>
    <scope>NUCLEOTIDE SEQUENCE [LARGE SCALE GENOMIC DNA]</scope>
    <source>
        <strain evidence="2">KCTC 42473</strain>
    </source>
</reference>
<evidence type="ECO:0000313" key="2">
    <source>
        <dbReference type="Proteomes" id="UP001595539"/>
    </source>
</evidence>
<protein>
    <submittedName>
        <fullName evidence="1">Uncharacterized protein</fullName>
    </submittedName>
</protein>
<accession>A0ABV7U0F4</accession>
<name>A0ABV7U0F4_9RHOB</name>
<dbReference type="Proteomes" id="UP001595539">
    <property type="component" value="Unassembled WGS sequence"/>
</dbReference>
<comment type="caution">
    <text evidence="1">The sequence shown here is derived from an EMBL/GenBank/DDBJ whole genome shotgun (WGS) entry which is preliminary data.</text>
</comment>
<dbReference type="RefSeq" id="WP_377759213.1">
    <property type="nucleotide sequence ID" value="NZ_JBHRXY010000002.1"/>
</dbReference>
<gene>
    <name evidence="1" type="ORF">ACFOM8_03050</name>
</gene>
<organism evidence="1 2">
    <name type="scientific">Paracoccus angustae</name>
    <dbReference type="NCBI Taxonomy" id="1671480"/>
    <lineage>
        <taxon>Bacteria</taxon>
        <taxon>Pseudomonadati</taxon>
        <taxon>Pseudomonadota</taxon>
        <taxon>Alphaproteobacteria</taxon>
        <taxon>Rhodobacterales</taxon>
        <taxon>Paracoccaceae</taxon>
        <taxon>Paracoccus</taxon>
    </lineage>
</organism>
<dbReference type="EMBL" id="JBHRXY010000002">
    <property type="protein sequence ID" value="MFC3628416.1"/>
    <property type="molecule type" value="Genomic_DNA"/>
</dbReference>
<sequence>MTRLGYPATLQQDAARPPKDNEAAALKRAFLTALALTLPVLAVEMGGHLVPAFHHWLPGLVGTGPLN</sequence>
<proteinExistence type="predicted"/>
<evidence type="ECO:0000313" key="1">
    <source>
        <dbReference type="EMBL" id="MFC3628416.1"/>
    </source>
</evidence>